<dbReference type="AlphaFoldDB" id="A0A2U3PBS8"/>
<dbReference type="RefSeq" id="WP_217348936.1">
    <property type="nucleotide sequence ID" value="NZ_FUEZ01000004.1"/>
</dbReference>
<evidence type="ECO:0000313" key="3">
    <source>
        <dbReference type="Proteomes" id="UP000240424"/>
    </source>
</evidence>
<dbReference type="Pfam" id="PF07366">
    <property type="entry name" value="SnoaL"/>
    <property type="match status" value="1"/>
</dbReference>
<dbReference type="InterPro" id="IPR032710">
    <property type="entry name" value="NTF2-like_dom_sf"/>
</dbReference>
<organism evidence="2 3">
    <name type="scientific">Mycobacterium numidiamassiliense</name>
    <dbReference type="NCBI Taxonomy" id="1841861"/>
    <lineage>
        <taxon>Bacteria</taxon>
        <taxon>Bacillati</taxon>
        <taxon>Actinomycetota</taxon>
        <taxon>Actinomycetes</taxon>
        <taxon>Mycobacteriales</taxon>
        <taxon>Mycobacteriaceae</taxon>
        <taxon>Mycobacterium</taxon>
    </lineage>
</organism>
<gene>
    <name evidence="2" type="ORF">MNAB215_3401</name>
</gene>
<accession>A0A2U3PBS8</accession>
<reference evidence="2 3" key="1">
    <citation type="submission" date="2017-01" db="EMBL/GenBank/DDBJ databases">
        <authorList>
            <consortium name="Urmite Genomes"/>
        </authorList>
    </citation>
    <scope>NUCLEOTIDE SEQUENCE [LARGE SCALE GENOMIC DNA]</scope>
    <source>
        <strain evidence="2 3">AB215</strain>
    </source>
</reference>
<evidence type="ECO:0000313" key="2">
    <source>
        <dbReference type="EMBL" id="SPM41196.1"/>
    </source>
</evidence>
<keyword evidence="3" id="KW-1185">Reference proteome</keyword>
<feature type="region of interest" description="Disordered" evidence="1">
    <location>
        <begin position="1"/>
        <end position="22"/>
    </location>
</feature>
<dbReference type="EMBL" id="FUEZ01000004">
    <property type="protein sequence ID" value="SPM41196.1"/>
    <property type="molecule type" value="Genomic_DNA"/>
</dbReference>
<dbReference type="PANTHER" id="PTHR38436:SF1">
    <property type="entry name" value="ESTER CYCLASE"/>
    <property type="match status" value="1"/>
</dbReference>
<dbReference type="Proteomes" id="UP000240424">
    <property type="component" value="Unassembled WGS sequence"/>
</dbReference>
<dbReference type="InterPro" id="IPR009959">
    <property type="entry name" value="Cyclase_SnoaL-like"/>
</dbReference>
<dbReference type="GO" id="GO:0030638">
    <property type="term" value="P:polyketide metabolic process"/>
    <property type="evidence" value="ECO:0007669"/>
    <property type="project" value="InterPro"/>
</dbReference>
<sequence length="148" mass="16778">MLAATYAEETMTDPARQMTDPERNRRLVLQHFDEFVNQKDLDAVIRNMSADFYDHDGPGGQPCGRDGDRALMAELHLLLPDLHVDVLDALAEGDKVVVRNIWTGTHAKTGQRMEFHGFVLWRLAGGKIVERWATVTPLSELPAERPEW</sequence>
<protein>
    <submittedName>
        <fullName evidence="2">Predicted ester cyclase</fullName>
    </submittedName>
</protein>
<dbReference type="SUPFAM" id="SSF54427">
    <property type="entry name" value="NTF2-like"/>
    <property type="match status" value="1"/>
</dbReference>
<dbReference type="STRING" id="1841861.GCA_900157365_01720"/>
<name>A0A2U3PBS8_9MYCO</name>
<proteinExistence type="predicted"/>
<evidence type="ECO:0000256" key="1">
    <source>
        <dbReference type="SAM" id="MobiDB-lite"/>
    </source>
</evidence>
<dbReference type="Gene3D" id="3.10.450.50">
    <property type="match status" value="1"/>
</dbReference>
<dbReference type="PANTHER" id="PTHR38436">
    <property type="entry name" value="POLYKETIDE CYCLASE SNOAL-LIKE DOMAIN"/>
    <property type="match status" value="1"/>
</dbReference>